<evidence type="ECO:0000259" key="10">
    <source>
        <dbReference type="Pfam" id="PF02602"/>
    </source>
</evidence>
<evidence type="ECO:0000256" key="7">
    <source>
        <dbReference type="ARBA" id="ARBA00040167"/>
    </source>
</evidence>
<dbReference type="Proteomes" id="UP000030416">
    <property type="component" value="Unassembled WGS sequence"/>
</dbReference>
<sequence>MQTDKPLQGKTVVVTGSTITTSVLQKIEQLGGDAIACPLIKVVEIEHPDDFTQLELGRDFDWLIFTSQNAVEAFCAKMVRYNLTPSHFKGKIAAVGSKTKDKLLSNGLRVDFVPSVFSADVFVKEFPEVAHPNSKCFFVRGKKAKNTIKDGLPFEVIEWNVYATVESMDYIQQLIQLIQTRKELILIFASPSAVDAYATHIARYVGWEKVTIASIGHITSNALRKTGAHVTYQPKTYTMEAVLEEIVK</sequence>
<dbReference type="eggNOG" id="COG1587">
    <property type="taxonomic scope" value="Bacteria"/>
</dbReference>
<dbReference type="EC" id="4.2.1.75" evidence="3 9"/>
<proteinExistence type="inferred from homology"/>
<dbReference type="RefSeq" id="WP_036185852.1">
    <property type="nucleotide sequence ID" value="NZ_AVDA01000010.1"/>
</dbReference>
<keyword evidence="12" id="KW-1185">Reference proteome</keyword>
<dbReference type="InterPro" id="IPR039793">
    <property type="entry name" value="UROS/Hem4"/>
</dbReference>
<dbReference type="Pfam" id="PF02602">
    <property type="entry name" value="HEM4"/>
    <property type="match status" value="1"/>
</dbReference>
<organism evidence="11 12">
    <name type="scientific">Ureibacillus manganicus DSM 26584</name>
    <dbReference type="NCBI Taxonomy" id="1384049"/>
    <lineage>
        <taxon>Bacteria</taxon>
        <taxon>Bacillati</taxon>
        <taxon>Bacillota</taxon>
        <taxon>Bacilli</taxon>
        <taxon>Bacillales</taxon>
        <taxon>Caryophanaceae</taxon>
        <taxon>Ureibacillus</taxon>
    </lineage>
</organism>
<dbReference type="InterPro" id="IPR003754">
    <property type="entry name" value="4pyrrol_synth_uPrphyn_synth"/>
</dbReference>
<dbReference type="AlphaFoldDB" id="A0A0A3I7F4"/>
<evidence type="ECO:0000256" key="3">
    <source>
        <dbReference type="ARBA" id="ARBA00013109"/>
    </source>
</evidence>
<keyword evidence="4 9" id="KW-0456">Lyase</keyword>
<dbReference type="EMBL" id="JPVN01000010">
    <property type="protein sequence ID" value="KGR78668.1"/>
    <property type="molecule type" value="Genomic_DNA"/>
</dbReference>
<dbReference type="OrthoDB" id="9815856at2"/>
<evidence type="ECO:0000256" key="6">
    <source>
        <dbReference type="ARBA" id="ARBA00037589"/>
    </source>
</evidence>
<evidence type="ECO:0000256" key="2">
    <source>
        <dbReference type="ARBA" id="ARBA00008133"/>
    </source>
</evidence>
<evidence type="ECO:0000256" key="1">
    <source>
        <dbReference type="ARBA" id="ARBA00004772"/>
    </source>
</evidence>
<gene>
    <name evidence="11" type="ORF">CD29_09835</name>
</gene>
<dbReference type="GO" id="GO:0006780">
    <property type="term" value="P:uroporphyrinogen III biosynthetic process"/>
    <property type="evidence" value="ECO:0007669"/>
    <property type="project" value="UniProtKB-UniRule"/>
</dbReference>
<accession>A0A0A3I7F4</accession>
<reference evidence="11 12" key="1">
    <citation type="submission" date="2014-02" db="EMBL/GenBank/DDBJ databases">
        <title>Draft genome sequence of Lysinibacillus manganicus DSM 26584T.</title>
        <authorList>
            <person name="Zhang F."/>
            <person name="Wang G."/>
            <person name="Zhang L."/>
        </authorList>
    </citation>
    <scope>NUCLEOTIDE SEQUENCE [LARGE SCALE GENOMIC DNA]</scope>
    <source>
        <strain evidence="11 12">DSM 26584</strain>
    </source>
</reference>
<comment type="pathway">
    <text evidence="1 9">Porphyrin-containing compound metabolism; protoporphyrin-IX biosynthesis; coproporphyrinogen-III from 5-aminolevulinate: step 3/4.</text>
</comment>
<comment type="function">
    <text evidence="6 9">Catalyzes cyclization of the linear tetrapyrrole, hydroxymethylbilane, to the macrocyclic uroporphyrinogen III.</text>
</comment>
<name>A0A0A3I7F4_9BACL</name>
<comment type="similarity">
    <text evidence="2 9">Belongs to the uroporphyrinogen-III synthase family.</text>
</comment>
<comment type="catalytic activity">
    <reaction evidence="8 9">
        <text>hydroxymethylbilane = uroporphyrinogen III + H2O</text>
        <dbReference type="Rhea" id="RHEA:18965"/>
        <dbReference type="ChEBI" id="CHEBI:15377"/>
        <dbReference type="ChEBI" id="CHEBI:57308"/>
        <dbReference type="ChEBI" id="CHEBI:57845"/>
        <dbReference type="EC" id="4.2.1.75"/>
    </reaction>
</comment>
<dbReference type="SUPFAM" id="SSF69618">
    <property type="entry name" value="HemD-like"/>
    <property type="match status" value="1"/>
</dbReference>
<dbReference type="PANTHER" id="PTHR38042:SF1">
    <property type="entry name" value="UROPORPHYRINOGEN-III SYNTHASE, CHLOROPLASTIC"/>
    <property type="match status" value="1"/>
</dbReference>
<dbReference type="Gene3D" id="3.40.50.10090">
    <property type="match status" value="2"/>
</dbReference>
<keyword evidence="5 9" id="KW-0627">Porphyrin biosynthesis</keyword>
<dbReference type="UniPathway" id="UPA00251">
    <property type="reaction ID" value="UER00320"/>
</dbReference>
<dbReference type="CDD" id="cd06578">
    <property type="entry name" value="HemD"/>
    <property type="match status" value="1"/>
</dbReference>
<evidence type="ECO:0000256" key="8">
    <source>
        <dbReference type="ARBA" id="ARBA00048617"/>
    </source>
</evidence>
<evidence type="ECO:0000256" key="9">
    <source>
        <dbReference type="RuleBase" id="RU366031"/>
    </source>
</evidence>
<protein>
    <recommendedName>
        <fullName evidence="7 9">Uroporphyrinogen-III synthase</fullName>
        <ecNumber evidence="3 9">4.2.1.75</ecNumber>
    </recommendedName>
</protein>
<dbReference type="PANTHER" id="PTHR38042">
    <property type="entry name" value="UROPORPHYRINOGEN-III SYNTHASE, CHLOROPLASTIC"/>
    <property type="match status" value="1"/>
</dbReference>
<feature type="domain" description="Tetrapyrrole biosynthesis uroporphyrinogen III synthase" evidence="10">
    <location>
        <begin position="25"/>
        <end position="243"/>
    </location>
</feature>
<evidence type="ECO:0000313" key="11">
    <source>
        <dbReference type="EMBL" id="KGR78668.1"/>
    </source>
</evidence>
<evidence type="ECO:0000256" key="5">
    <source>
        <dbReference type="ARBA" id="ARBA00023244"/>
    </source>
</evidence>
<dbReference type="GO" id="GO:0006782">
    <property type="term" value="P:protoporphyrinogen IX biosynthetic process"/>
    <property type="evidence" value="ECO:0007669"/>
    <property type="project" value="UniProtKB-UniRule"/>
</dbReference>
<dbReference type="GO" id="GO:0004852">
    <property type="term" value="F:uroporphyrinogen-III synthase activity"/>
    <property type="evidence" value="ECO:0007669"/>
    <property type="project" value="UniProtKB-UniRule"/>
</dbReference>
<dbReference type="STRING" id="1384049.CD29_09835"/>
<comment type="caution">
    <text evidence="11">The sequence shown here is derived from an EMBL/GenBank/DDBJ whole genome shotgun (WGS) entry which is preliminary data.</text>
</comment>
<evidence type="ECO:0000313" key="12">
    <source>
        <dbReference type="Proteomes" id="UP000030416"/>
    </source>
</evidence>
<evidence type="ECO:0000256" key="4">
    <source>
        <dbReference type="ARBA" id="ARBA00023239"/>
    </source>
</evidence>
<dbReference type="InterPro" id="IPR036108">
    <property type="entry name" value="4pyrrol_syn_uPrphyn_synt_sf"/>
</dbReference>